<dbReference type="EMBL" id="JAKNAP010000125">
    <property type="protein sequence ID" value="MDE1359037.1"/>
    <property type="molecule type" value="Genomic_DNA"/>
</dbReference>
<reference evidence="1" key="1">
    <citation type="submission" date="2022-02" db="EMBL/GenBank/DDBJ databases">
        <title>Emergence and expansion in Europe of a Vibrio aestuarianus clonal complex pathogenic for oysters.</title>
        <authorList>
            <person name="Mesnil A."/>
            <person name="Travers M.-A."/>
        </authorList>
    </citation>
    <scope>NUCLEOTIDE SEQUENCE</scope>
    <source>
        <strain evidence="1">151-ITT-15-cp-1</strain>
    </source>
</reference>
<dbReference type="InterPro" id="IPR023146">
    <property type="entry name" value="YfbU_alpha-helical_sf"/>
</dbReference>
<organism evidence="1 2">
    <name type="scientific">Vibrio aestuarianus</name>
    <dbReference type="NCBI Taxonomy" id="28171"/>
    <lineage>
        <taxon>Bacteria</taxon>
        <taxon>Pseudomonadati</taxon>
        <taxon>Pseudomonadota</taxon>
        <taxon>Gammaproteobacteria</taxon>
        <taxon>Vibrionales</taxon>
        <taxon>Vibrionaceae</taxon>
        <taxon>Vibrio</taxon>
    </lineage>
</organism>
<dbReference type="RefSeq" id="WP_274674281.1">
    <property type="nucleotide sequence ID" value="NZ_JAKNAP010000125.1"/>
</dbReference>
<proteinExistence type="predicted"/>
<dbReference type="Proteomes" id="UP001140973">
    <property type="component" value="Unassembled WGS sequence"/>
</dbReference>
<protein>
    <submittedName>
        <fullName evidence="1">YfbU family protein</fullName>
    </submittedName>
</protein>
<gene>
    <name evidence="1" type="ORF">L9W73_17320</name>
</gene>
<dbReference type="AlphaFoldDB" id="A0A9X4FI25"/>
<comment type="caution">
    <text evidence="1">The sequence shown here is derived from an EMBL/GenBank/DDBJ whole genome shotgun (WGS) entry which is preliminary data.</text>
</comment>
<dbReference type="Pfam" id="PF03887">
    <property type="entry name" value="YfbU"/>
    <property type="match status" value="1"/>
</dbReference>
<dbReference type="InterPro" id="IPR005587">
    <property type="entry name" value="UPF0304_YfbU"/>
</dbReference>
<evidence type="ECO:0000313" key="1">
    <source>
        <dbReference type="EMBL" id="MDE1359037.1"/>
    </source>
</evidence>
<sequence>MKLSDGEKLIALMLADLHEHLEIDGDLDAGFVKNAIYNDHLWSIPFKYSGLDFEGGDLPEEVSEVLNIMEMWRFIEYHYSQLSDANKTEVARLANPFGDNPQFSGFDGNNETEYMSIAQCIVEDLDRFNEFQDRDLNSHAPSLDGYRRMLPVFERLRSASVYNDSISVDEIVSILIERVHPSHRS</sequence>
<name>A0A9X4FI25_9VIBR</name>
<accession>A0A9X4FI25</accession>
<dbReference type="Gene3D" id="1.10.3190.10">
    <property type="entry name" value="yfbu gene product, domain 2"/>
    <property type="match status" value="1"/>
</dbReference>
<dbReference type="SUPFAM" id="SSF116960">
    <property type="entry name" value="YfbU-like"/>
    <property type="match status" value="1"/>
</dbReference>
<evidence type="ECO:0000313" key="2">
    <source>
        <dbReference type="Proteomes" id="UP001140973"/>
    </source>
</evidence>